<comment type="caution">
    <text evidence="1">The sequence shown here is derived from an EMBL/GenBank/DDBJ whole genome shotgun (WGS) entry which is preliminary data.</text>
</comment>
<dbReference type="Proteomes" id="UP001060215">
    <property type="component" value="Chromosome 5"/>
</dbReference>
<evidence type="ECO:0000313" key="2">
    <source>
        <dbReference type="Proteomes" id="UP001060215"/>
    </source>
</evidence>
<dbReference type="EMBL" id="CM045762">
    <property type="protein sequence ID" value="KAI8010540.1"/>
    <property type="molecule type" value="Genomic_DNA"/>
</dbReference>
<sequence>MVQQTIDSKFSGYGIPNTETGLANQDKQAPFAGVAKKMAREICENENRIAVPKSLGSTLFPKESGPTIKVIKAYGTKRPLLSVRKGVGGLKLLISSKFICSLWPSLPLGLSKECTSSKHLNGELPLEEASNVAKARGVDNCSDAPGEKLLQRKSSCEKLQCGWEKSQAGTRLREGTGCEVALEMTCDMQFPMLEGFKS</sequence>
<name>A0ACC0HBB8_9ERIC</name>
<evidence type="ECO:0000313" key="1">
    <source>
        <dbReference type="EMBL" id="KAI8010540.1"/>
    </source>
</evidence>
<organism evidence="1 2">
    <name type="scientific">Camellia lanceoleosa</name>
    <dbReference type="NCBI Taxonomy" id="1840588"/>
    <lineage>
        <taxon>Eukaryota</taxon>
        <taxon>Viridiplantae</taxon>
        <taxon>Streptophyta</taxon>
        <taxon>Embryophyta</taxon>
        <taxon>Tracheophyta</taxon>
        <taxon>Spermatophyta</taxon>
        <taxon>Magnoliopsida</taxon>
        <taxon>eudicotyledons</taxon>
        <taxon>Gunneridae</taxon>
        <taxon>Pentapetalae</taxon>
        <taxon>asterids</taxon>
        <taxon>Ericales</taxon>
        <taxon>Theaceae</taxon>
        <taxon>Camellia</taxon>
    </lineage>
</organism>
<proteinExistence type="predicted"/>
<reference evidence="1 2" key="1">
    <citation type="journal article" date="2022" name="Plant J.">
        <title>Chromosome-level genome of Camellia lanceoleosa provides a valuable resource for understanding genome evolution and self-incompatibility.</title>
        <authorList>
            <person name="Gong W."/>
            <person name="Xiao S."/>
            <person name="Wang L."/>
            <person name="Liao Z."/>
            <person name="Chang Y."/>
            <person name="Mo W."/>
            <person name="Hu G."/>
            <person name="Li W."/>
            <person name="Zhao G."/>
            <person name="Zhu H."/>
            <person name="Hu X."/>
            <person name="Ji K."/>
            <person name="Xiang X."/>
            <person name="Song Q."/>
            <person name="Yuan D."/>
            <person name="Jin S."/>
            <person name="Zhang L."/>
        </authorList>
    </citation>
    <scope>NUCLEOTIDE SEQUENCE [LARGE SCALE GENOMIC DNA]</scope>
    <source>
        <strain evidence="1">SQ_2022a</strain>
    </source>
</reference>
<accession>A0ACC0HBB8</accession>
<protein>
    <submittedName>
        <fullName evidence="1">Uncharacterized protein</fullName>
    </submittedName>
</protein>
<keyword evidence="2" id="KW-1185">Reference proteome</keyword>
<gene>
    <name evidence="1" type="ORF">LOK49_LG06G00359</name>
</gene>